<dbReference type="Pfam" id="PF21656">
    <property type="entry name" value="DUF6859"/>
    <property type="match status" value="1"/>
</dbReference>
<organism evidence="5 7">
    <name type="scientific">Schizosaccharomyces japonicus (strain yFS275 / FY16936)</name>
    <name type="common">Fission yeast</name>
    <dbReference type="NCBI Taxonomy" id="402676"/>
    <lineage>
        <taxon>Eukaryota</taxon>
        <taxon>Fungi</taxon>
        <taxon>Dikarya</taxon>
        <taxon>Ascomycota</taxon>
        <taxon>Taphrinomycotina</taxon>
        <taxon>Schizosaccharomycetes</taxon>
        <taxon>Schizosaccharomycetales</taxon>
        <taxon>Schizosaccharomycetaceae</taxon>
        <taxon>Schizosaccharomyces</taxon>
    </lineage>
</organism>
<dbReference type="STRING" id="402676.B6K3P9"/>
<evidence type="ECO:0000256" key="1">
    <source>
        <dbReference type="SAM" id="Phobius"/>
    </source>
</evidence>
<evidence type="ECO:0000313" key="5">
    <source>
        <dbReference type="EMBL" id="EEB08106.2"/>
    </source>
</evidence>
<dbReference type="EMBL" id="KE651167">
    <property type="protein sequence ID" value="EEB08106.2"/>
    <property type="molecule type" value="Genomic_DNA"/>
</dbReference>
<dbReference type="VEuPathDB" id="FungiDB:SJAG_03239"/>
<feature type="domain" description="Vacuolar sorting protein Vps3844 N-terminal" evidence="4">
    <location>
        <begin position="44"/>
        <end position="140"/>
    </location>
</feature>
<keyword evidence="2" id="KW-0732">Signal</keyword>
<reference evidence="5 7" key="1">
    <citation type="journal article" date="2011" name="Science">
        <title>Comparative functional genomics of the fission yeasts.</title>
        <authorList>
            <person name="Rhind N."/>
            <person name="Chen Z."/>
            <person name="Yassour M."/>
            <person name="Thompson D.A."/>
            <person name="Haas B.J."/>
            <person name="Habib N."/>
            <person name="Wapinski I."/>
            <person name="Roy S."/>
            <person name="Lin M.F."/>
            <person name="Heiman D.I."/>
            <person name="Young S.K."/>
            <person name="Furuya K."/>
            <person name="Guo Y."/>
            <person name="Pidoux A."/>
            <person name="Chen H.M."/>
            <person name="Robbertse B."/>
            <person name="Goldberg J.M."/>
            <person name="Aoki K."/>
            <person name="Bayne E.H."/>
            <person name="Berlin A.M."/>
            <person name="Desjardins C.A."/>
            <person name="Dobbs E."/>
            <person name="Dukaj L."/>
            <person name="Fan L."/>
            <person name="FitzGerald M.G."/>
            <person name="French C."/>
            <person name="Gujja S."/>
            <person name="Hansen K."/>
            <person name="Keifenheim D."/>
            <person name="Levin J.Z."/>
            <person name="Mosher R.A."/>
            <person name="Mueller C.A."/>
            <person name="Pfiffner J."/>
            <person name="Priest M."/>
            <person name="Russ C."/>
            <person name="Smialowska A."/>
            <person name="Swoboda P."/>
            <person name="Sykes S.M."/>
            <person name="Vaughn M."/>
            <person name="Vengrova S."/>
            <person name="Yoder R."/>
            <person name="Zeng Q."/>
            <person name="Allshire R."/>
            <person name="Baulcombe D."/>
            <person name="Birren B.W."/>
            <person name="Brown W."/>
            <person name="Ekwall K."/>
            <person name="Kellis M."/>
            <person name="Leatherwood J."/>
            <person name="Levin H."/>
            <person name="Margalit H."/>
            <person name="Martienssen R."/>
            <person name="Nieduszynski C.A."/>
            <person name="Spatafora J.W."/>
            <person name="Friedman N."/>
            <person name="Dalgaard J.Z."/>
            <person name="Baumann P."/>
            <person name="Niki H."/>
            <person name="Regev A."/>
            <person name="Nusbaum C."/>
        </authorList>
    </citation>
    <scope>NUCLEOTIDE SEQUENCE [LARGE SCALE GENOMIC DNA]</scope>
    <source>
        <strain evidence="7">yFS275 / FY16936</strain>
    </source>
</reference>
<keyword evidence="1" id="KW-0812">Transmembrane</keyword>
<feature type="chain" id="PRO_5002847247" evidence="2">
    <location>
        <begin position="20"/>
        <end position="439"/>
    </location>
</feature>
<keyword evidence="7" id="KW-1185">Reference proteome</keyword>
<dbReference type="eggNOG" id="ENOG502S64Q">
    <property type="taxonomic scope" value="Eukaryota"/>
</dbReference>
<dbReference type="InterPro" id="IPR049205">
    <property type="entry name" value="Vps3844_N"/>
</dbReference>
<keyword evidence="1" id="KW-1133">Transmembrane helix</keyword>
<keyword evidence="1" id="KW-0472">Membrane</keyword>
<dbReference type="OMA" id="KTTKWAG"/>
<name>B6K3P9_SCHJY</name>
<protein>
    <submittedName>
        <fullName evidence="5">Fungal protein</fullName>
    </submittedName>
</protein>
<feature type="domain" description="Vacuolar sorting protein Vps3844 C-terminal" evidence="3">
    <location>
        <begin position="330"/>
        <end position="429"/>
    </location>
</feature>
<dbReference type="GO" id="GO:0016192">
    <property type="term" value="P:vesicle-mediated transport"/>
    <property type="evidence" value="ECO:0007669"/>
    <property type="project" value="EnsemblFungi"/>
</dbReference>
<sequence length="439" mass="48265">MRVFSTFVLLAKTVQTVFGKGTASQNEAVVFMSPFEEQEEVNVPVLDTAEARAVFSHALKVTKFQQLPRESSARHVINSVLNHPSQLNSLFYGHDRNVFLTVSGVPDAKSMYIDEAPAFTIASSPSSGAYGELLLRYMNQMDSVTGEATESAYSNEFGGSVYVHPASEAENFQIKPKSVLKKFKKLFDEETVSFFDVEKRQDRAFLSEAVALAQAAKHLRSMNEMSKNTSVVIIGQLNSLDVLYSYYGAKSTQFLVARHCISTLLNSLKQYTTQSTVVLLPASTQSVWERKRRDDVSAFEVNELTNTSIGLAAAEEEASRKESARFASSCYSTRASCEKATNMCSGHGTCQLYLGHEGCYACQCEATVNITASGGRRTQNWGGADCSKKDVSVAAQFFVWFTVIGLALLVYCMKLLFDLGQEDLASVLTTTTAITKKNN</sequence>
<dbReference type="InterPro" id="IPR024382">
    <property type="entry name" value="Vps3844_C"/>
</dbReference>
<dbReference type="PANTHER" id="PTHR36853:SF1">
    <property type="entry name" value="DUF3844 DOMAIN-CONTAINING PROTEIN"/>
    <property type="match status" value="1"/>
</dbReference>
<dbReference type="AlphaFoldDB" id="B6K3P9"/>
<evidence type="ECO:0000313" key="6">
    <source>
        <dbReference type="JaponicusDB" id="SJAG_03239"/>
    </source>
</evidence>
<dbReference type="OrthoDB" id="5583277at2759"/>
<feature type="signal peptide" evidence="2">
    <location>
        <begin position="1"/>
        <end position="19"/>
    </location>
</feature>
<dbReference type="GeneID" id="7049147"/>
<evidence type="ECO:0000259" key="3">
    <source>
        <dbReference type="Pfam" id="PF12955"/>
    </source>
</evidence>
<dbReference type="HOGENOM" id="CLU_054960_0_0_1"/>
<dbReference type="RefSeq" id="XP_002174399.2">
    <property type="nucleotide sequence ID" value="XM_002174363.2"/>
</dbReference>
<evidence type="ECO:0000256" key="2">
    <source>
        <dbReference type="SAM" id="SignalP"/>
    </source>
</evidence>
<evidence type="ECO:0000259" key="4">
    <source>
        <dbReference type="Pfam" id="PF21656"/>
    </source>
</evidence>
<accession>B6K3P9</accession>
<proteinExistence type="predicted"/>
<feature type="transmembrane region" description="Helical" evidence="1">
    <location>
        <begin position="397"/>
        <end position="417"/>
    </location>
</feature>
<dbReference type="JaponicusDB" id="SJAG_03239">
    <property type="gene designation" value="vps3844"/>
</dbReference>
<evidence type="ECO:0000313" key="7">
    <source>
        <dbReference type="Proteomes" id="UP000001744"/>
    </source>
</evidence>
<dbReference type="Proteomes" id="UP000001744">
    <property type="component" value="Unassembled WGS sequence"/>
</dbReference>
<dbReference type="PANTHER" id="PTHR36853">
    <property type="entry name" value="EXPRESSED PROTEIN"/>
    <property type="match status" value="1"/>
</dbReference>
<dbReference type="InterPro" id="IPR053065">
    <property type="entry name" value="Archenteron_Induction-Rel"/>
</dbReference>
<dbReference type="Pfam" id="PF12955">
    <property type="entry name" value="Vps3844_C"/>
    <property type="match status" value="1"/>
</dbReference>
<gene>
    <name evidence="6" type="primary">vps3844</name>
    <name evidence="5" type="ORF">SJAG_03239</name>
</gene>